<proteinExistence type="predicted"/>
<evidence type="ECO:0000313" key="3">
    <source>
        <dbReference type="Proteomes" id="UP001063350"/>
    </source>
</evidence>
<organism evidence="2 3">
    <name type="scientific">Desulfolithobacter dissulfuricans</name>
    <dbReference type="NCBI Taxonomy" id="2795293"/>
    <lineage>
        <taxon>Bacteria</taxon>
        <taxon>Pseudomonadati</taxon>
        <taxon>Thermodesulfobacteriota</taxon>
        <taxon>Desulfobulbia</taxon>
        <taxon>Desulfobulbales</taxon>
        <taxon>Desulfobulbaceae</taxon>
        <taxon>Desulfolithobacter</taxon>
    </lineage>
</organism>
<dbReference type="RefSeq" id="WP_267926338.1">
    <property type="nucleotide sequence ID" value="NZ_AP024233.1"/>
</dbReference>
<dbReference type="Proteomes" id="UP001063350">
    <property type="component" value="Chromosome"/>
</dbReference>
<gene>
    <name evidence="2" type="ORF">GF1_19640</name>
</gene>
<dbReference type="AlphaFoldDB" id="A0A915U169"/>
<dbReference type="SUPFAM" id="SSF48695">
    <property type="entry name" value="Multiheme cytochromes"/>
    <property type="match status" value="1"/>
</dbReference>
<protein>
    <recommendedName>
        <fullName evidence="4">Cytochrome c7-like domain-containing protein</fullName>
    </recommendedName>
</protein>
<sequence>MQPEYKSKYNTHVIRIVLVLAVVAVVGVTVRSMVIPESFGKYGHYRADAIKDEVNRPIRNGTNAACLSCHPYIREMHLEGIHRTVSCEFCHGPVADHVKDGKVVAKLPKKQGEEIKTLCLRCHNKIIRARPKEAIKMISMPEHLEQKHVRTDHNCNQCHNVHSPMMWVLEARAIVGVEEESK</sequence>
<keyword evidence="3" id="KW-1185">Reference proteome</keyword>
<dbReference type="Gene3D" id="1.10.287.3080">
    <property type="match status" value="1"/>
</dbReference>
<evidence type="ECO:0000313" key="2">
    <source>
        <dbReference type="EMBL" id="BCO09588.1"/>
    </source>
</evidence>
<dbReference type="KEGG" id="ddu:GF1_19640"/>
<accession>A0A915U169</accession>
<feature type="transmembrane region" description="Helical" evidence="1">
    <location>
        <begin position="12"/>
        <end position="34"/>
    </location>
</feature>
<reference evidence="2" key="1">
    <citation type="submission" date="2020-12" db="EMBL/GenBank/DDBJ databases">
        <title>Desulfobium dissulfuricans gen. nov., sp. nov., a novel mesophilic, sulfate-reducing bacterium isolated from a deep-sea hydrothermal vent.</title>
        <authorList>
            <person name="Hashimoto Y."/>
            <person name="Tame A."/>
            <person name="Sawayama S."/>
            <person name="Miyazaki J."/>
            <person name="Takai K."/>
            <person name="Nakagawa S."/>
        </authorList>
    </citation>
    <scope>NUCLEOTIDE SEQUENCE</scope>
    <source>
        <strain evidence="2">GF1</strain>
    </source>
</reference>
<dbReference type="InterPro" id="IPR036280">
    <property type="entry name" value="Multihaem_cyt_sf"/>
</dbReference>
<name>A0A915U169_9BACT</name>
<evidence type="ECO:0008006" key="4">
    <source>
        <dbReference type="Google" id="ProtNLM"/>
    </source>
</evidence>
<keyword evidence="1" id="KW-1133">Transmembrane helix</keyword>
<keyword evidence="1" id="KW-0472">Membrane</keyword>
<keyword evidence="1" id="KW-0812">Transmembrane</keyword>
<dbReference type="EMBL" id="AP024233">
    <property type="protein sequence ID" value="BCO09588.1"/>
    <property type="molecule type" value="Genomic_DNA"/>
</dbReference>
<evidence type="ECO:0000256" key="1">
    <source>
        <dbReference type="SAM" id="Phobius"/>
    </source>
</evidence>